<reference evidence="2 3" key="1">
    <citation type="journal article" date="2018" name="Sci. Rep.">
        <title>Genome Features and Biochemical Characteristics of a Robust, Fast Growing and Naturally Transformable Cyanobacterium Synechococcus elongatus PCC 11801 Isolated from India.</title>
        <authorList>
            <person name="Jaiswal D."/>
            <person name="Sengupta A."/>
            <person name="Sohoni S."/>
            <person name="Sengupta S."/>
            <person name="Phadnavis A.G."/>
            <person name="Pakrasi H.B."/>
            <person name="Wangikar P.P."/>
        </authorList>
    </citation>
    <scope>NUCLEOTIDE SEQUENCE [LARGE SCALE GENOMIC DNA]</scope>
    <source>
        <strain evidence="2 3">PCC 11801</strain>
    </source>
</reference>
<proteinExistence type="predicted"/>
<dbReference type="AlphaFoldDB" id="A0AAN1UTS7"/>
<keyword evidence="1" id="KW-0812">Transmembrane</keyword>
<accession>A0AAN1UTS7</accession>
<evidence type="ECO:0000256" key="1">
    <source>
        <dbReference type="SAM" id="Phobius"/>
    </source>
</evidence>
<dbReference type="Proteomes" id="UP000267249">
    <property type="component" value="Chromosome"/>
</dbReference>
<keyword evidence="1" id="KW-0472">Membrane</keyword>
<protein>
    <recommendedName>
        <fullName evidence="4">DUF304 domain-containing protein</fullName>
    </recommendedName>
</protein>
<organism evidence="2 3">
    <name type="scientific">Synechococcus elongatus PCC 11801</name>
    <dbReference type="NCBI Taxonomy" id="2219813"/>
    <lineage>
        <taxon>Bacteria</taxon>
        <taxon>Bacillati</taxon>
        <taxon>Cyanobacteriota</taxon>
        <taxon>Cyanophyceae</taxon>
        <taxon>Synechococcales</taxon>
        <taxon>Synechococcaceae</taxon>
        <taxon>Synechococcus</taxon>
    </lineage>
</organism>
<dbReference type="RefSeq" id="WP_208675472.1">
    <property type="nucleotide sequence ID" value="NZ_CP030139.2"/>
</dbReference>
<feature type="transmembrane region" description="Helical" evidence="1">
    <location>
        <begin position="35"/>
        <end position="59"/>
    </location>
</feature>
<sequence length="196" mass="22462">MSSGLKISPQLRRKIDRELDLREEILWIGQPEPSLMILTGGTLAIALFAVPWTAFSVFWMWAALGFQVPDLSRGFQPQYLFAMFGLPFVLIGIGMLLSPFWSWRQAFQTVYIITNQRAITFEGAGKTVIRSYYPQQFNNLYRKEGNNGIGDVIIAAETTRDSDGDRQRRELGFFNIRDPKEVEIILKKLAQEKHSI</sequence>
<evidence type="ECO:0008006" key="4">
    <source>
        <dbReference type="Google" id="ProtNLM"/>
    </source>
</evidence>
<keyword evidence="1" id="KW-1133">Transmembrane helix</keyword>
<evidence type="ECO:0000313" key="3">
    <source>
        <dbReference type="Proteomes" id="UP000267249"/>
    </source>
</evidence>
<name>A0AAN1UTS7_SYNEL</name>
<feature type="transmembrane region" description="Helical" evidence="1">
    <location>
        <begin position="79"/>
        <end position="101"/>
    </location>
</feature>
<evidence type="ECO:0000313" key="2">
    <source>
        <dbReference type="EMBL" id="AZB71826.1"/>
    </source>
</evidence>
<dbReference type="EMBL" id="CP030139">
    <property type="protein sequence ID" value="AZB71826.1"/>
    <property type="molecule type" value="Genomic_DNA"/>
</dbReference>
<gene>
    <name evidence="2" type="ORF">DOP62_02975</name>
</gene>